<evidence type="ECO:0000313" key="3">
    <source>
        <dbReference type="Proteomes" id="UP000076609"/>
    </source>
</evidence>
<evidence type="ECO:0008006" key="4">
    <source>
        <dbReference type="Google" id="ProtNLM"/>
    </source>
</evidence>
<proteinExistence type="predicted"/>
<feature type="transmembrane region" description="Helical" evidence="1">
    <location>
        <begin position="57"/>
        <end position="78"/>
    </location>
</feature>
<dbReference type="EMBL" id="LQQO01000034">
    <property type="protein sequence ID" value="KZE11450.1"/>
    <property type="molecule type" value="Genomic_DNA"/>
</dbReference>
<feature type="transmembrane region" description="Helical" evidence="1">
    <location>
        <begin position="233"/>
        <end position="254"/>
    </location>
</feature>
<sequence length="264" mass="27314">MPTRALRTSDASPLARALPIICAVSQLLTPLLPGIGIGRSIGEQSNMVRTLVTPAGWAFAIWGALYTGTIVFAVYQALPKQRGNPLLARLRMPAAGAFLGNALWAAYTQLFGLSFPSAIIILFTLLCLIATLRTFSGWPHGFSAGERWCAALPLTALTSWLTVASIVNIAATLRFHGVDAGAAAPLVSALLLVVAGAIAAAALIATRGCPPYALVFLWALAAIWAAGGQAATLVALAVLAAALLVVVGTLTGLSRGGVRHWLGR</sequence>
<dbReference type="PANTHER" id="PTHR33802:SF1">
    <property type="entry name" value="XK-RELATED PROTEIN"/>
    <property type="match status" value="1"/>
</dbReference>
<comment type="caution">
    <text evidence="2">The sequence shown here is derived from an EMBL/GenBank/DDBJ whole genome shotgun (WGS) entry which is preliminary data.</text>
</comment>
<keyword evidence="1" id="KW-0812">Transmembrane</keyword>
<keyword evidence="3" id="KW-1185">Reference proteome</keyword>
<evidence type="ECO:0000256" key="1">
    <source>
        <dbReference type="SAM" id="Phobius"/>
    </source>
</evidence>
<feature type="transmembrane region" description="Helical" evidence="1">
    <location>
        <begin position="113"/>
        <end position="136"/>
    </location>
</feature>
<feature type="transmembrane region" description="Helical" evidence="1">
    <location>
        <begin position="148"/>
        <end position="171"/>
    </location>
</feature>
<keyword evidence="1" id="KW-1133">Transmembrane helix</keyword>
<dbReference type="RefSeq" id="WP_066691862.1">
    <property type="nucleotide sequence ID" value="NZ_CP117025.1"/>
</dbReference>
<feature type="transmembrane region" description="Helical" evidence="1">
    <location>
        <begin position="183"/>
        <end position="204"/>
    </location>
</feature>
<keyword evidence="1" id="KW-0472">Membrane</keyword>
<protein>
    <recommendedName>
        <fullName evidence="4">Tryptophan-rich sensory protein</fullName>
    </recommendedName>
</protein>
<accession>A0ABR5YAX7</accession>
<organism evidence="2 3">
    <name type="scientific">Sphingomonas hankookensis</name>
    <dbReference type="NCBI Taxonomy" id="563996"/>
    <lineage>
        <taxon>Bacteria</taxon>
        <taxon>Pseudomonadati</taxon>
        <taxon>Pseudomonadota</taxon>
        <taxon>Alphaproteobacteria</taxon>
        <taxon>Sphingomonadales</taxon>
        <taxon>Sphingomonadaceae</taxon>
        <taxon>Sphingomonas</taxon>
    </lineage>
</organism>
<name>A0ABR5YAX7_9SPHN</name>
<dbReference type="PANTHER" id="PTHR33802">
    <property type="entry name" value="SI:CH211-161H7.5-RELATED"/>
    <property type="match status" value="1"/>
</dbReference>
<evidence type="ECO:0000313" key="2">
    <source>
        <dbReference type="EMBL" id="KZE11450.1"/>
    </source>
</evidence>
<dbReference type="Proteomes" id="UP000076609">
    <property type="component" value="Unassembled WGS sequence"/>
</dbReference>
<gene>
    <name evidence="2" type="ORF">AVT10_04140</name>
</gene>
<feature type="transmembrane region" description="Helical" evidence="1">
    <location>
        <begin position="211"/>
        <end position="227"/>
    </location>
</feature>
<reference evidence="3" key="1">
    <citation type="submission" date="2016-01" db="EMBL/GenBank/DDBJ databases">
        <title>Draft genome of Chromobacterium sp. F49.</title>
        <authorList>
            <person name="Hong K.W."/>
        </authorList>
    </citation>
    <scope>NUCLEOTIDE SEQUENCE [LARGE SCALE GENOMIC DNA]</scope>
    <source>
        <strain evidence="3">CN3</strain>
    </source>
</reference>